<dbReference type="RefSeq" id="WP_218098686.1">
    <property type="nucleotide sequence ID" value="NZ_CAJVCE010000005.1"/>
</dbReference>
<name>A0ABM8VG79_9BACL</name>
<evidence type="ECO:0000313" key="1">
    <source>
        <dbReference type="EMBL" id="CAG7637509.1"/>
    </source>
</evidence>
<dbReference type="Proteomes" id="UP000730618">
    <property type="component" value="Unassembled WGS sequence"/>
</dbReference>
<evidence type="ECO:0000313" key="2">
    <source>
        <dbReference type="Proteomes" id="UP000730618"/>
    </source>
</evidence>
<protein>
    <submittedName>
        <fullName evidence="1">Uncharacterized protein</fullName>
    </submittedName>
</protein>
<reference evidence="1 2" key="1">
    <citation type="submission" date="2021-06" db="EMBL/GenBank/DDBJ databases">
        <authorList>
            <person name="Criscuolo A."/>
        </authorList>
    </citation>
    <scope>NUCLEOTIDE SEQUENCE [LARGE SCALE GENOMIC DNA]</scope>
    <source>
        <strain evidence="2">CIP 111802</strain>
    </source>
</reference>
<organism evidence="1 2">
    <name type="scientific">Paenibacillus allorhizosphaerae</name>
    <dbReference type="NCBI Taxonomy" id="2849866"/>
    <lineage>
        <taxon>Bacteria</taxon>
        <taxon>Bacillati</taxon>
        <taxon>Bacillota</taxon>
        <taxon>Bacilli</taxon>
        <taxon>Bacillales</taxon>
        <taxon>Paenibacillaceae</taxon>
        <taxon>Paenibacillus</taxon>
    </lineage>
</organism>
<sequence>MTQTCQNAYVVFNKLVVTSIENTSGIFVGTNYAVGWSAYSKSNQGLGSVQDANVAHTVNVVYDQDISDMPVQDCKQVAAVSGSGLQQQCDIVFHSIHTNTVSNGSAIDVGENMQAAWSGMHKNNYGTGKNIGLNRLKHIANLIQDNDIIDSPVRSESKIFGSGIG</sequence>
<accession>A0ABM8VG79</accession>
<gene>
    <name evidence="1" type="ORF">PAECIP111802_02365</name>
</gene>
<comment type="caution">
    <text evidence="1">The sequence shown here is derived from an EMBL/GenBank/DDBJ whole genome shotgun (WGS) entry which is preliminary data.</text>
</comment>
<proteinExistence type="predicted"/>
<keyword evidence="2" id="KW-1185">Reference proteome</keyword>
<dbReference type="EMBL" id="CAJVCE010000005">
    <property type="protein sequence ID" value="CAG7637509.1"/>
    <property type="molecule type" value="Genomic_DNA"/>
</dbReference>